<dbReference type="InterPro" id="IPR016187">
    <property type="entry name" value="CTDL_fold"/>
</dbReference>
<feature type="region of interest" description="Disordered" evidence="1">
    <location>
        <begin position="1"/>
        <end position="24"/>
    </location>
</feature>
<reference evidence="2" key="1">
    <citation type="submission" date="2024-07" db="EMBL/GenBank/DDBJ databases">
        <authorList>
            <person name="Yu S.T."/>
        </authorList>
    </citation>
    <scope>NUCLEOTIDE SEQUENCE</scope>
    <source>
        <strain evidence="2">Y1</strain>
    </source>
</reference>
<dbReference type="InterPro" id="IPR027417">
    <property type="entry name" value="P-loop_NTPase"/>
</dbReference>
<sequence>MEDGLRTLPGKRRTDDEASTDSPLDRIARSALRGGMPPLLLLGAFERVGSNWASDVLRPVMQQHNEPFRQQFGAAHPLSAVNPRPNVELTALNRHHLACVLHDLHGPSRHAVKETNLFFAAKAVTGLLPHSPILVLTRAPLGIASSFERGGLWKRWNYADRYLSLARTARTAQWRDWTPLLPLDGPQPPVALARMIAVNALLLAVALRSDLTGCGRPIAHLSYERHVTAPEDVHAHLVDFLGVRLDDRAGTVKSTSSGDFDTSSSKSELVAELPASSAALVRHQVATTLSRATAFLDAATVRAAAHWLDGDDDYQVREPGGRRPLPAGPEQAAAPRLPAVSYSPATALSPVTWRNLLLSNQEMADLLNRLQEAGLENTQHGTHLLINPMPHERGGRLHQDQRRKWRVSPGFERHPAYWVTWLGASAAAAWSSARLPTRAEALAAFASAQPAYNCGYAFGDTTPVSEPDRGAGQIHHLLGNVQIWCSDGPTTASDTPLLRHLVGAAWNTPGDARTVNERRARFLLGASRGVGVRLVRDPQDQAGGELGAWEIAQRITGWVGALEEPGRTPGELDRMLVDALTRPTS</sequence>
<accession>A0AB39TXA2</accession>
<protein>
    <recommendedName>
        <fullName evidence="3">Sulfatase-modifying factor enzyme domain-containing protein</fullName>
    </recommendedName>
</protein>
<evidence type="ECO:0000256" key="1">
    <source>
        <dbReference type="SAM" id="MobiDB-lite"/>
    </source>
</evidence>
<gene>
    <name evidence="2" type="ORF">AB2U05_37355</name>
</gene>
<dbReference type="Gene3D" id="3.40.50.300">
    <property type="entry name" value="P-loop containing nucleotide triphosphate hydrolases"/>
    <property type="match status" value="1"/>
</dbReference>
<dbReference type="RefSeq" id="WP_369185817.1">
    <property type="nucleotide sequence ID" value="NZ_CP163445.1"/>
</dbReference>
<evidence type="ECO:0008006" key="3">
    <source>
        <dbReference type="Google" id="ProtNLM"/>
    </source>
</evidence>
<dbReference type="Gene3D" id="3.90.1580.10">
    <property type="entry name" value="paralog of FGE (formylglycine-generating enzyme)"/>
    <property type="match status" value="1"/>
</dbReference>
<dbReference type="EMBL" id="CP163445">
    <property type="protein sequence ID" value="XDQ83775.1"/>
    <property type="molecule type" value="Genomic_DNA"/>
</dbReference>
<feature type="region of interest" description="Disordered" evidence="1">
    <location>
        <begin position="312"/>
        <end position="334"/>
    </location>
</feature>
<proteinExistence type="predicted"/>
<dbReference type="SUPFAM" id="SSF56436">
    <property type="entry name" value="C-type lectin-like"/>
    <property type="match status" value="1"/>
</dbReference>
<dbReference type="InterPro" id="IPR042095">
    <property type="entry name" value="SUMF_sf"/>
</dbReference>
<name>A0AB39TXA2_9ACTN</name>
<evidence type="ECO:0000313" key="2">
    <source>
        <dbReference type="EMBL" id="XDQ83775.1"/>
    </source>
</evidence>
<organism evidence="2">
    <name type="scientific">Streptomyces sp. Y1</name>
    <dbReference type="NCBI Taxonomy" id="3238634"/>
    <lineage>
        <taxon>Bacteria</taxon>
        <taxon>Bacillati</taxon>
        <taxon>Actinomycetota</taxon>
        <taxon>Actinomycetes</taxon>
        <taxon>Kitasatosporales</taxon>
        <taxon>Streptomycetaceae</taxon>
        <taxon>Streptomyces</taxon>
    </lineage>
</organism>
<dbReference type="AlphaFoldDB" id="A0AB39TXA2"/>